<sequence>MELRHLRYFRIAAEQLHFNRAATILRIAQPALSIQIKALEAELGVALFDRVGRGVVLTEPGKLFLEEAVAILDRVDRATEKVRAVASGVEGRVRVGFTETASFSPLVTQVLAQFRSAWPQVQLVLEQAHTEALLRAMSDDVIDVAFVRPPVRAEFPHGYLTLADEAMVVAVHVAHPLADRAQLRLADLRQEKFIVYPRRHGAGLSDSVLAECRSAGFVPEIIQQTPQLSATINLVASGIGVAIVPGCMREVRNREVRFLGLEDLKVKAELAVLWRSGPGQTAVDNFVATAAAIRQDRPA</sequence>
<dbReference type="Pfam" id="PF03466">
    <property type="entry name" value="LysR_substrate"/>
    <property type="match status" value="1"/>
</dbReference>
<dbReference type="InterPro" id="IPR036388">
    <property type="entry name" value="WH-like_DNA-bd_sf"/>
</dbReference>
<dbReference type="SUPFAM" id="SSF46785">
    <property type="entry name" value="Winged helix' DNA-binding domain"/>
    <property type="match status" value="1"/>
</dbReference>
<dbReference type="InterPro" id="IPR000847">
    <property type="entry name" value="LysR_HTH_N"/>
</dbReference>
<keyword evidence="7" id="KW-1185">Reference proteome</keyword>
<name>A0ABS4DSI5_9HYPH</name>
<dbReference type="InterPro" id="IPR005119">
    <property type="entry name" value="LysR_subst-bd"/>
</dbReference>
<keyword evidence="2" id="KW-0805">Transcription regulation</keyword>
<evidence type="ECO:0000313" key="7">
    <source>
        <dbReference type="Proteomes" id="UP000759443"/>
    </source>
</evidence>
<dbReference type="Proteomes" id="UP000759443">
    <property type="component" value="Unassembled WGS sequence"/>
</dbReference>
<protein>
    <submittedName>
        <fullName evidence="6">DNA-binding transcriptional LysR family regulator</fullName>
    </submittedName>
</protein>
<gene>
    <name evidence="6" type="ORF">J2Z17_000049</name>
</gene>
<dbReference type="PROSITE" id="PS50931">
    <property type="entry name" value="HTH_LYSR"/>
    <property type="match status" value="1"/>
</dbReference>
<keyword evidence="4" id="KW-0804">Transcription</keyword>
<dbReference type="PANTHER" id="PTHR30346">
    <property type="entry name" value="TRANSCRIPTIONAL DUAL REGULATOR HCAR-RELATED"/>
    <property type="match status" value="1"/>
</dbReference>
<evidence type="ECO:0000259" key="5">
    <source>
        <dbReference type="PROSITE" id="PS50931"/>
    </source>
</evidence>
<evidence type="ECO:0000256" key="3">
    <source>
        <dbReference type="ARBA" id="ARBA00023125"/>
    </source>
</evidence>
<evidence type="ECO:0000256" key="4">
    <source>
        <dbReference type="ARBA" id="ARBA00023163"/>
    </source>
</evidence>
<dbReference type="GO" id="GO:0003677">
    <property type="term" value="F:DNA binding"/>
    <property type="evidence" value="ECO:0007669"/>
    <property type="project" value="UniProtKB-KW"/>
</dbReference>
<dbReference type="PRINTS" id="PR00039">
    <property type="entry name" value="HTHLYSR"/>
</dbReference>
<dbReference type="Gene3D" id="3.40.190.10">
    <property type="entry name" value="Periplasmic binding protein-like II"/>
    <property type="match status" value="2"/>
</dbReference>
<dbReference type="EMBL" id="JAGGJU010000001">
    <property type="protein sequence ID" value="MBP1848632.1"/>
    <property type="molecule type" value="Genomic_DNA"/>
</dbReference>
<comment type="caution">
    <text evidence="6">The sequence shown here is derived from an EMBL/GenBank/DDBJ whole genome shotgun (WGS) entry which is preliminary data.</text>
</comment>
<accession>A0ABS4DSI5</accession>
<evidence type="ECO:0000313" key="6">
    <source>
        <dbReference type="EMBL" id="MBP1848632.1"/>
    </source>
</evidence>
<dbReference type="Gene3D" id="1.10.10.10">
    <property type="entry name" value="Winged helix-like DNA-binding domain superfamily/Winged helix DNA-binding domain"/>
    <property type="match status" value="1"/>
</dbReference>
<dbReference type="Pfam" id="PF00126">
    <property type="entry name" value="HTH_1"/>
    <property type="match status" value="1"/>
</dbReference>
<dbReference type="PANTHER" id="PTHR30346:SF30">
    <property type="entry name" value="SMALL NEUTRAL PROTEASE REGULATORY PROTEIN"/>
    <property type="match status" value="1"/>
</dbReference>
<feature type="domain" description="HTH lysR-type" evidence="5">
    <location>
        <begin position="1"/>
        <end position="58"/>
    </location>
</feature>
<proteinExistence type="inferred from homology"/>
<reference evidence="6 7" key="1">
    <citation type="submission" date="2021-03" db="EMBL/GenBank/DDBJ databases">
        <title>Genomic Encyclopedia of Type Strains, Phase IV (KMG-IV): sequencing the most valuable type-strain genomes for metagenomic binning, comparative biology and taxonomic classification.</title>
        <authorList>
            <person name="Goeker M."/>
        </authorList>
    </citation>
    <scope>NUCLEOTIDE SEQUENCE [LARGE SCALE GENOMIC DNA]</scope>
    <source>
        <strain evidence="6 7">DSM 21600</strain>
    </source>
</reference>
<organism evidence="6 7">
    <name type="scientific">Rhizobium halophytocola</name>
    <dbReference type="NCBI Taxonomy" id="735519"/>
    <lineage>
        <taxon>Bacteria</taxon>
        <taxon>Pseudomonadati</taxon>
        <taxon>Pseudomonadota</taxon>
        <taxon>Alphaproteobacteria</taxon>
        <taxon>Hyphomicrobiales</taxon>
        <taxon>Rhizobiaceae</taxon>
        <taxon>Rhizobium/Agrobacterium group</taxon>
        <taxon>Rhizobium</taxon>
    </lineage>
</organism>
<dbReference type="InterPro" id="IPR036390">
    <property type="entry name" value="WH_DNA-bd_sf"/>
</dbReference>
<keyword evidence="3 6" id="KW-0238">DNA-binding</keyword>
<evidence type="ECO:0000256" key="2">
    <source>
        <dbReference type="ARBA" id="ARBA00023015"/>
    </source>
</evidence>
<comment type="similarity">
    <text evidence="1">Belongs to the LysR transcriptional regulatory family.</text>
</comment>
<dbReference type="SUPFAM" id="SSF53850">
    <property type="entry name" value="Periplasmic binding protein-like II"/>
    <property type="match status" value="1"/>
</dbReference>
<dbReference type="RefSeq" id="WP_209941139.1">
    <property type="nucleotide sequence ID" value="NZ_JAGGJU010000001.1"/>
</dbReference>
<evidence type="ECO:0000256" key="1">
    <source>
        <dbReference type="ARBA" id="ARBA00009437"/>
    </source>
</evidence>